<feature type="region of interest" description="Disordered" evidence="1">
    <location>
        <begin position="26"/>
        <end position="47"/>
    </location>
</feature>
<sequence>MRLITDEAGVRVQRSHYLPYGDRSGALTVSEAGGPAQPESKGYIGERDDPDTGLLYLNARYMDPLLGRFIQPDWWDPTEEGVGTNRYAYAFNDPVNKSDPNGHEVGTPDYTLGGAAVGVSVGAAVGAAVGAGATASTGAGAIAAAAGAELGALGGGALGGLTGGALGAGVDGIEDLTGVAAGDWGWAIADAVKEGFYATGELLGIFSKSEDWEPTANRPPAGSRDIDKTPWSGHHGAIKGDIGASGDDDVKIDPDGNFWGENQDGSWTNHGPAENFIEKSQPSGQKGKDRKGPRNRGKKDGW</sequence>
<name>A0AAP3V174_9PROT</name>
<evidence type="ECO:0000313" key="2">
    <source>
        <dbReference type="EMBL" id="MDF1586088.1"/>
    </source>
</evidence>
<keyword evidence="3" id="KW-1185">Reference proteome</keyword>
<protein>
    <submittedName>
        <fullName evidence="2">RHS repeat-associated core domain-containing protein</fullName>
    </submittedName>
</protein>
<dbReference type="InterPro" id="IPR022385">
    <property type="entry name" value="Rhs_assc_core"/>
</dbReference>
<reference evidence="2 3" key="1">
    <citation type="submission" date="2023-03" db="EMBL/GenBank/DDBJ databases">
        <title>YIM 152171 draft genome.</title>
        <authorList>
            <person name="Yang Z."/>
        </authorList>
    </citation>
    <scope>NUCLEOTIDE SEQUENCE [LARGE SCALE GENOMIC DNA]</scope>
    <source>
        <strain evidence="2 3">YIM 152171</strain>
    </source>
</reference>
<feature type="region of interest" description="Disordered" evidence="1">
    <location>
        <begin position="211"/>
        <end position="302"/>
    </location>
</feature>
<dbReference type="PANTHER" id="PTHR32305:SF15">
    <property type="entry name" value="PROTEIN RHSA-RELATED"/>
    <property type="match status" value="1"/>
</dbReference>
<proteinExistence type="predicted"/>
<dbReference type="Gene3D" id="2.180.10.10">
    <property type="entry name" value="RHS repeat-associated core"/>
    <property type="match status" value="1"/>
</dbReference>
<evidence type="ECO:0000313" key="3">
    <source>
        <dbReference type="Proteomes" id="UP001301140"/>
    </source>
</evidence>
<comment type="caution">
    <text evidence="2">The sequence shown here is derived from an EMBL/GenBank/DDBJ whole genome shotgun (WGS) entry which is preliminary data.</text>
</comment>
<dbReference type="NCBIfam" id="TIGR03696">
    <property type="entry name" value="Rhs_assc_core"/>
    <property type="match status" value="1"/>
</dbReference>
<dbReference type="AlphaFoldDB" id="A0AAP3V174"/>
<dbReference type="PANTHER" id="PTHR32305">
    <property type="match status" value="1"/>
</dbReference>
<dbReference type="InterPro" id="IPR050708">
    <property type="entry name" value="T6SS_VgrG/RHS"/>
</dbReference>
<dbReference type="Proteomes" id="UP001301140">
    <property type="component" value="Unassembled WGS sequence"/>
</dbReference>
<feature type="compositionally biased region" description="Basic and acidic residues" evidence="1">
    <location>
        <begin position="286"/>
        <end position="302"/>
    </location>
</feature>
<dbReference type="RefSeq" id="WP_327788505.1">
    <property type="nucleotide sequence ID" value="NZ_JARGEQ010000070.1"/>
</dbReference>
<organism evidence="2 3">
    <name type="scientific">Marinimicrococcus flavescens</name>
    <dbReference type="NCBI Taxonomy" id="3031815"/>
    <lineage>
        <taxon>Bacteria</taxon>
        <taxon>Pseudomonadati</taxon>
        <taxon>Pseudomonadota</taxon>
        <taxon>Alphaproteobacteria</taxon>
        <taxon>Geminicoccales</taxon>
        <taxon>Geminicoccaceae</taxon>
        <taxon>Marinimicrococcus</taxon>
    </lineage>
</organism>
<gene>
    <name evidence="2" type="ORF">PZ740_06800</name>
</gene>
<dbReference type="EMBL" id="JARGEQ010000070">
    <property type="protein sequence ID" value="MDF1586088.1"/>
    <property type="molecule type" value="Genomic_DNA"/>
</dbReference>
<evidence type="ECO:0000256" key="1">
    <source>
        <dbReference type="SAM" id="MobiDB-lite"/>
    </source>
</evidence>
<accession>A0AAP3V174</accession>